<evidence type="ECO:0000313" key="3">
    <source>
        <dbReference type="Proteomes" id="UP000437131"/>
    </source>
</evidence>
<accession>A0A844GYX6</accession>
<evidence type="ECO:0000313" key="2">
    <source>
        <dbReference type="EMBL" id="MTF40148.1"/>
    </source>
</evidence>
<dbReference type="Proteomes" id="UP000437131">
    <property type="component" value="Unassembled WGS sequence"/>
</dbReference>
<feature type="compositionally biased region" description="Polar residues" evidence="1">
    <location>
        <begin position="74"/>
        <end position="87"/>
    </location>
</feature>
<proteinExistence type="predicted"/>
<dbReference type="AlphaFoldDB" id="A0A844GYX6"/>
<name>A0A844GYX6_9CHRO</name>
<feature type="compositionally biased region" description="Basic and acidic residues" evidence="1">
    <location>
        <begin position="14"/>
        <end position="24"/>
    </location>
</feature>
<dbReference type="RefSeq" id="WP_015220226.1">
    <property type="nucleotide sequence ID" value="NZ_WMIA01000022.1"/>
</dbReference>
<feature type="compositionally biased region" description="Polar residues" evidence="1">
    <location>
        <begin position="25"/>
        <end position="50"/>
    </location>
</feature>
<dbReference type="EMBL" id="WMIA01000022">
    <property type="protein sequence ID" value="MTF40148.1"/>
    <property type="molecule type" value="Genomic_DNA"/>
</dbReference>
<evidence type="ECO:0000256" key="1">
    <source>
        <dbReference type="SAM" id="MobiDB-lite"/>
    </source>
</evidence>
<comment type="caution">
    <text evidence="2">The sequence shown here is derived from an EMBL/GenBank/DDBJ whole genome shotgun (WGS) entry which is preliminary data.</text>
</comment>
<protein>
    <submittedName>
        <fullName evidence="2">Uncharacterized protein</fullName>
    </submittedName>
</protein>
<reference evidence="2 3" key="1">
    <citation type="submission" date="2019-11" db="EMBL/GenBank/DDBJ databases">
        <title>Isolation of a new High Light Tolerant Cyanobacteria.</title>
        <authorList>
            <person name="Dobson Z."/>
            <person name="Vaughn N."/>
            <person name="Vaughn M."/>
            <person name="Fromme P."/>
            <person name="Mazor Y."/>
        </authorList>
    </citation>
    <scope>NUCLEOTIDE SEQUENCE [LARGE SCALE GENOMIC DNA]</scope>
    <source>
        <strain evidence="2 3">0216</strain>
    </source>
</reference>
<organism evidence="2 3">
    <name type="scientific">Cyanobacterium aponinum 0216</name>
    <dbReference type="NCBI Taxonomy" id="2676140"/>
    <lineage>
        <taxon>Bacteria</taxon>
        <taxon>Bacillati</taxon>
        <taxon>Cyanobacteriota</taxon>
        <taxon>Cyanophyceae</taxon>
        <taxon>Oscillatoriophycideae</taxon>
        <taxon>Chroococcales</taxon>
        <taxon>Geminocystaceae</taxon>
        <taxon>Cyanobacterium</taxon>
    </lineage>
</organism>
<sequence length="121" mass="13343">MVLNKLFGKKKDNYFFEAENKSTNETETQVEGNQTETTPSEGDAETNATPAVSAPQKDVAYEVPDWVKAIKNYSSQDTSNNAQSQGENYAGKYVTNNVPFSRRRPGPSLKPFKGMASKIGK</sequence>
<feature type="region of interest" description="Disordered" evidence="1">
    <location>
        <begin position="14"/>
        <end position="58"/>
    </location>
</feature>
<gene>
    <name evidence="2" type="ORF">GGC33_14595</name>
</gene>
<feature type="region of interest" description="Disordered" evidence="1">
    <location>
        <begin position="74"/>
        <end position="121"/>
    </location>
</feature>